<feature type="domain" description="N-acetyltransferase" evidence="1">
    <location>
        <begin position="66"/>
        <end position="209"/>
    </location>
</feature>
<accession>A0A9W6W860</accession>
<dbReference type="Proteomes" id="UP001165079">
    <property type="component" value="Unassembled WGS sequence"/>
</dbReference>
<dbReference type="PROSITE" id="PS51186">
    <property type="entry name" value="GNAT"/>
    <property type="match status" value="1"/>
</dbReference>
<reference evidence="2" key="1">
    <citation type="submission" date="2023-03" db="EMBL/GenBank/DDBJ databases">
        <title>Actinorhabdospora filicis NBRC 111898.</title>
        <authorList>
            <person name="Ichikawa N."/>
            <person name="Sato H."/>
            <person name="Tonouchi N."/>
        </authorList>
    </citation>
    <scope>NUCLEOTIDE SEQUENCE</scope>
    <source>
        <strain evidence="2">NBRC 111898</strain>
    </source>
</reference>
<protein>
    <recommendedName>
        <fullName evidence="1">N-acetyltransferase domain-containing protein</fullName>
    </recommendedName>
</protein>
<dbReference type="Gene3D" id="3.40.630.30">
    <property type="match status" value="1"/>
</dbReference>
<proteinExistence type="predicted"/>
<sequence length="209" mass="21410">MINETSVAELVMAWGTGWAASRRTPAPVAVPGGFRVDVDEPGHRVRHVLHDLGALPALDVDAVPGAWVKAVAEPGDLHAALPGWTPGPPGYLMTGPVTTDVPAAPEGYSVEAGEEPGVLAVSVRDAAGAAAYGRLGLAGDFGVLDKIVTEPGHRRRGLGRLVVAVLLAEAGARGVGTGLLVGTDDGRALYRALGWSDRAPLPSAYVPEP</sequence>
<dbReference type="CDD" id="cd04301">
    <property type="entry name" value="NAT_SF"/>
    <property type="match status" value="1"/>
</dbReference>
<evidence type="ECO:0000313" key="2">
    <source>
        <dbReference type="EMBL" id="GLZ76643.1"/>
    </source>
</evidence>
<dbReference type="InterPro" id="IPR016181">
    <property type="entry name" value="Acyl_CoA_acyltransferase"/>
</dbReference>
<dbReference type="GO" id="GO:0016747">
    <property type="term" value="F:acyltransferase activity, transferring groups other than amino-acyl groups"/>
    <property type="evidence" value="ECO:0007669"/>
    <property type="project" value="InterPro"/>
</dbReference>
<evidence type="ECO:0000313" key="3">
    <source>
        <dbReference type="Proteomes" id="UP001165079"/>
    </source>
</evidence>
<dbReference type="InterPro" id="IPR000182">
    <property type="entry name" value="GNAT_dom"/>
</dbReference>
<organism evidence="2 3">
    <name type="scientific">Actinorhabdospora filicis</name>
    <dbReference type="NCBI Taxonomy" id="1785913"/>
    <lineage>
        <taxon>Bacteria</taxon>
        <taxon>Bacillati</taxon>
        <taxon>Actinomycetota</taxon>
        <taxon>Actinomycetes</taxon>
        <taxon>Micromonosporales</taxon>
        <taxon>Micromonosporaceae</taxon>
        <taxon>Actinorhabdospora</taxon>
    </lineage>
</organism>
<keyword evidence="3" id="KW-1185">Reference proteome</keyword>
<gene>
    <name evidence="2" type="ORF">Afil01_14500</name>
</gene>
<dbReference type="RefSeq" id="WP_285661809.1">
    <property type="nucleotide sequence ID" value="NZ_BSTX01000001.1"/>
</dbReference>
<name>A0A9W6W860_9ACTN</name>
<dbReference type="Pfam" id="PF00583">
    <property type="entry name" value="Acetyltransf_1"/>
    <property type="match status" value="1"/>
</dbReference>
<comment type="caution">
    <text evidence="2">The sequence shown here is derived from an EMBL/GenBank/DDBJ whole genome shotgun (WGS) entry which is preliminary data.</text>
</comment>
<dbReference type="SUPFAM" id="SSF55729">
    <property type="entry name" value="Acyl-CoA N-acyltransferases (Nat)"/>
    <property type="match status" value="1"/>
</dbReference>
<dbReference type="AlphaFoldDB" id="A0A9W6W860"/>
<evidence type="ECO:0000259" key="1">
    <source>
        <dbReference type="PROSITE" id="PS51186"/>
    </source>
</evidence>
<dbReference type="EMBL" id="BSTX01000001">
    <property type="protein sequence ID" value="GLZ76643.1"/>
    <property type="molecule type" value="Genomic_DNA"/>
</dbReference>